<accession>A0A1M6GPJ0</accession>
<gene>
    <name evidence="2" type="ORF">SAMN05444401_2193</name>
</gene>
<dbReference type="RefSeq" id="WP_073006423.1">
    <property type="nucleotide sequence ID" value="NZ_FQZO01000003.1"/>
</dbReference>
<dbReference type="EMBL" id="FQZO01000003">
    <property type="protein sequence ID" value="SHJ11905.1"/>
    <property type="molecule type" value="Genomic_DNA"/>
</dbReference>
<name>A0A1M6GPJ0_9CLOT</name>
<evidence type="ECO:0000313" key="3">
    <source>
        <dbReference type="Proteomes" id="UP000184080"/>
    </source>
</evidence>
<dbReference type="STRING" id="1121298.SAMN05444401_2193"/>
<protein>
    <submittedName>
        <fullName evidence="2">Putative zinc ribbon domain-containing protein</fullName>
    </submittedName>
</protein>
<dbReference type="AlphaFoldDB" id="A0A1M6GPJ0"/>
<reference evidence="2 3" key="1">
    <citation type="submission" date="2016-11" db="EMBL/GenBank/DDBJ databases">
        <authorList>
            <person name="Jaros S."/>
            <person name="Januszkiewicz K."/>
            <person name="Wedrychowicz H."/>
        </authorList>
    </citation>
    <scope>NUCLEOTIDE SEQUENCE [LARGE SCALE GENOMIC DNA]</scope>
    <source>
        <strain evidence="2 3">DSM 21864</strain>
    </source>
</reference>
<evidence type="ECO:0000313" key="2">
    <source>
        <dbReference type="EMBL" id="SHJ11905.1"/>
    </source>
</evidence>
<feature type="domain" description="Putative zinc ribbon" evidence="1">
    <location>
        <begin position="5"/>
        <end position="83"/>
    </location>
</feature>
<organism evidence="2 3">
    <name type="scientific">Clostridium amylolyticum</name>
    <dbReference type="NCBI Taxonomy" id="1121298"/>
    <lineage>
        <taxon>Bacteria</taxon>
        <taxon>Bacillati</taxon>
        <taxon>Bacillota</taxon>
        <taxon>Clostridia</taxon>
        <taxon>Eubacteriales</taxon>
        <taxon>Clostridiaceae</taxon>
        <taxon>Clostridium</taxon>
    </lineage>
</organism>
<sequence length="85" mass="9671">MDTKICQSCAMPMEDVSLMGTNLDGSKNEDYCTYCFQKGEFTSEVTMEEMIEICVPHMVQGGMEESEARKYISNILPTLKAWKDK</sequence>
<keyword evidence="3" id="KW-1185">Reference proteome</keyword>
<proteinExistence type="predicted"/>
<dbReference type="InterPro" id="IPR025868">
    <property type="entry name" value="Zn_ribbon_dom_put"/>
</dbReference>
<dbReference type="Proteomes" id="UP000184080">
    <property type="component" value="Unassembled WGS sequence"/>
</dbReference>
<dbReference type="Pfam" id="PF12674">
    <property type="entry name" value="Zn_ribbon_2"/>
    <property type="match status" value="1"/>
</dbReference>
<dbReference type="OrthoDB" id="9801008at2"/>
<evidence type="ECO:0000259" key="1">
    <source>
        <dbReference type="Pfam" id="PF12674"/>
    </source>
</evidence>